<evidence type="ECO:0000256" key="10">
    <source>
        <dbReference type="RuleBase" id="RU003915"/>
    </source>
</evidence>
<evidence type="ECO:0000256" key="8">
    <source>
        <dbReference type="ARBA" id="ARBA00037071"/>
    </source>
</evidence>
<comment type="function">
    <text evidence="8">Also involved in hydrogenase metallocenter assembly, probably by participating in the nickel insertion step. This function in hydrogenase biosynthesis requires chaperone activity and the presence of the metal-binding domain, but not PPIase activity.</text>
</comment>
<keyword evidence="13" id="KW-1185">Reference proteome</keyword>
<dbReference type="PROSITE" id="PS50059">
    <property type="entry name" value="FKBP_PPIASE"/>
    <property type="match status" value="1"/>
</dbReference>
<comment type="catalytic activity">
    <reaction evidence="1 9 10">
        <text>[protein]-peptidylproline (omega=180) = [protein]-peptidylproline (omega=0)</text>
        <dbReference type="Rhea" id="RHEA:16237"/>
        <dbReference type="Rhea" id="RHEA-COMP:10747"/>
        <dbReference type="Rhea" id="RHEA-COMP:10748"/>
        <dbReference type="ChEBI" id="CHEBI:83833"/>
        <dbReference type="ChEBI" id="CHEBI:83834"/>
        <dbReference type="EC" id="5.2.1.8"/>
    </reaction>
</comment>
<accession>G4QG40</accession>
<keyword evidence="4" id="KW-0963">Cytoplasm</keyword>
<dbReference type="EC" id="5.2.1.8" evidence="10"/>
<dbReference type="RefSeq" id="WP_014108081.1">
    <property type="nucleotide sequence ID" value="NC_016041.1"/>
</dbReference>
<dbReference type="KEGG" id="gni:GNIT_1075"/>
<evidence type="ECO:0000313" key="12">
    <source>
        <dbReference type="EMBL" id="AEP29207.1"/>
    </source>
</evidence>
<dbReference type="PANTHER" id="PTHR47861:SF3">
    <property type="entry name" value="FKBP-TYPE PEPTIDYL-PROLYL CIS-TRANS ISOMERASE SLYD"/>
    <property type="match status" value="1"/>
</dbReference>
<dbReference type="AlphaFoldDB" id="G4QG40"/>
<dbReference type="SUPFAM" id="SSF54534">
    <property type="entry name" value="FKBP-like"/>
    <property type="match status" value="1"/>
</dbReference>
<dbReference type="GO" id="GO:0005737">
    <property type="term" value="C:cytoplasm"/>
    <property type="evidence" value="ECO:0007669"/>
    <property type="project" value="UniProtKB-SubCell"/>
</dbReference>
<dbReference type="eggNOG" id="COG1047">
    <property type="taxonomic scope" value="Bacteria"/>
</dbReference>
<dbReference type="STRING" id="1085623.GNIT_1075"/>
<dbReference type="HOGENOM" id="CLU_098197_1_0_6"/>
<dbReference type="Proteomes" id="UP000009282">
    <property type="component" value="Chromosome"/>
</dbReference>
<evidence type="ECO:0000256" key="4">
    <source>
        <dbReference type="ARBA" id="ARBA00022490"/>
    </source>
</evidence>
<dbReference type="Gene3D" id="3.10.50.40">
    <property type="match status" value="1"/>
</dbReference>
<evidence type="ECO:0000256" key="6">
    <source>
        <dbReference type="ARBA" id="ARBA00023186"/>
    </source>
</evidence>
<organism evidence="12 13">
    <name type="scientific">Glaciecola nitratireducens (strain JCM 12485 / KCTC 12276 / FR1064)</name>
    <dbReference type="NCBI Taxonomy" id="1085623"/>
    <lineage>
        <taxon>Bacteria</taxon>
        <taxon>Pseudomonadati</taxon>
        <taxon>Pseudomonadota</taxon>
        <taxon>Gammaproteobacteria</taxon>
        <taxon>Alteromonadales</taxon>
        <taxon>Alteromonadaceae</taxon>
        <taxon>Brumicola</taxon>
    </lineage>
</organism>
<keyword evidence="5 9" id="KW-0697">Rotamase</keyword>
<dbReference type="InterPro" id="IPR001179">
    <property type="entry name" value="PPIase_FKBP_dom"/>
</dbReference>
<gene>
    <name evidence="12" type="primary">slyD</name>
    <name evidence="12" type="ordered locus">GNIT_1075</name>
</gene>
<evidence type="ECO:0000256" key="9">
    <source>
        <dbReference type="PROSITE-ProRule" id="PRU00277"/>
    </source>
</evidence>
<sequence>MQIQKDNVVTLHYTVSTIEGDMIDSSHEAPPMSFLQGSHFMIEGIEDALVGKTKGDKFSVTVNPDKAYGERHDDLIQEVPADMFEGMDVDVGMSFRATTDDGEQSVIIIDKTDTTVTVDGNHPLAGMSLAFDVEVVDVREASADEIKHGHVHGEGGCGHSH</sequence>
<dbReference type="EMBL" id="CP003060">
    <property type="protein sequence ID" value="AEP29207.1"/>
    <property type="molecule type" value="Genomic_DNA"/>
</dbReference>
<dbReference type="OrthoDB" id="9808891at2"/>
<evidence type="ECO:0000256" key="7">
    <source>
        <dbReference type="ARBA" id="ARBA00023235"/>
    </source>
</evidence>
<evidence type="ECO:0000259" key="11">
    <source>
        <dbReference type="PROSITE" id="PS50059"/>
    </source>
</evidence>
<evidence type="ECO:0000256" key="2">
    <source>
        <dbReference type="ARBA" id="ARBA00004496"/>
    </source>
</evidence>
<keyword evidence="6" id="KW-0143">Chaperone</keyword>
<feature type="domain" description="PPIase FKBP-type" evidence="11">
    <location>
        <begin position="6"/>
        <end position="91"/>
    </location>
</feature>
<dbReference type="GO" id="GO:0003755">
    <property type="term" value="F:peptidyl-prolyl cis-trans isomerase activity"/>
    <property type="evidence" value="ECO:0007669"/>
    <property type="project" value="UniProtKB-UniRule"/>
</dbReference>
<dbReference type="Pfam" id="PF00254">
    <property type="entry name" value="FKBP_C"/>
    <property type="match status" value="1"/>
</dbReference>
<comment type="subcellular location">
    <subcellularLocation>
        <location evidence="2">Cytoplasm</location>
    </subcellularLocation>
</comment>
<proteinExistence type="inferred from homology"/>
<evidence type="ECO:0000313" key="13">
    <source>
        <dbReference type="Proteomes" id="UP000009282"/>
    </source>
</evidence>
<dbReference type="InterPro" id="IPR046357">
    <property type="entry name" value="PPIase_dom_sf"/>
</dbReference>
<comment type="similarity">
    <text evidence="3 10">Belongs to the FKBP-type PPIase family.</text>
</comment>
<keyword evidence="7 9" id="KW-0413">Isomerase</keyword>
<name>G4QG40_GLANF</name>
<evidence type="ECO:0000256" key="1">
    <source>
        <dbReference type="ARBA" id="ARBA00000971"/>
    </source>
</evidence>
<evidence type="ECO:0000256" key="5">
    <source>
        <dbReference type="ARBA" id="ARBA00023110"/>
    </source>
</evidence>
<dbReference type="PANTHER" id="PTHR47861">
    <property type="entry name" value="FKBP-TYPE PEPTIDYL-PROLYL CIS-TRANS ISOMERASE SLYD"/>
    <property type="match status" value="1"/>
</dbReference>
<dbReference type="GO" id="GO:0042026">
    <property type="term" value="P:protein refolding"/>
    <property type="evidence" value="ECO:0007669"/>
    <property type="project" value="UniProtKB-ARBA"/>
</dbReference>
<evidence type="ECO:0000256" key="3">
    <source>
        <dbReference type="ARBA" id="ARBA00006577"/>
    </source>
</evidence>
<protein>
    <recommendedName>
        <fullName evidence="10">Peptidyl-prolyl cis-trans isomerase</fullName>
        <ecNumber evidence="10">5.2.1.8</ecNumber>
    </recommendedName>
</protein>
<reference evidence="12 13" key="1">
    <citation type="journal article" date="2011" name="J. Bacteriol.">
        <title>Complete genome sequence of seawater bacterium Glaciecola nitratireducens FR1064T.</title>
        <authorList>
            <person name="Bian F."/>
            <person name="Qin Q.L."/>
            <person name="Xie B.B."/>
            <person name="Shu Y.L."/>
            <person name="Zhang X.Y."/>
            <person name="Yu Y."/>
            <person name="Chen B."/>
            <person name="Chen X.L."/>
            <person name="Zhou B.C."/>
            <person name="Zhang Y.Z."/>
        </authorList>
    </citation>
    <scope>NUCLEOTIDE SEQUENCE [LARGE SCALE GENOMIC DNA]</scope>
    <source>
        <strain evidence="13">JCM 12485 / KCTC 12276 / FR1064</strain>
    </source>
</reference>